<accession>A0A3D8ID13</accession>
<proteinExistence type="predicted"/>
<dbReference type="InterPro" id="IPR058840">
    <property type="entry name" value="AAA_SelU"/>
</dbReference>
<dbReference type="InterPro" id="IPR027417">
    <property type="entry name" value="P-loop_NTPase"/>
</dbReference>
<dbReference type="InterPro" id="IPR017582">
    <property type="entry name" value="SelU"/>
</dbReference>
<dbReference type="GO" id="GO:0043828">
    <property type="term" value="F:tRNA 2-selenouridine synthase activity"/>
    <property type="evidence" value="ECO:0007669"/>
    <property type="project" value="InterPro"/>
</dbReference>
<protein>
    <submittedName>
        <fullName evidence="3">tRNA 2-selenouridine(34) synthase MnmH</fullName>
    </submittedName>
</protein>
<feature type="domain" description="Rhodanese" evidence="2">
    <location>
        <begin position="12"/>
        <end position="133"/>
    </location>
</feature>
<dbReference type="OrthoDB" id="285281at2"/>
<dbReference type="PROSITE" id="PS50206">
    <property type="entry name" value="RHODANESE_3"/>
    <property type="match status" value="1"/>
</dbReference>
<sequence>MTKIIPPNSFLNQDLSLIIDVRSPREYAESHIVGAQNFPVLNDEEHQQIGTLYRTDSFKAKVLGASFVSQNIAKHLLTLETMVSPKKPFGIHCARGGMRSRAFFMVLEAIGYQVVLLEGGYKAYRNEVLKYLDSFPPHRFVTLVGQTGSGKSEIIQGFRDSLDIEGIAKHLGSSFGAICGEQPSVKSFQNLLFARLKDLENAPFVLVEGESKKLGNLILPTPLYQSYQKAPKILIVAPLEQRVQRIVAQYGKISLQFFEDSMQKISPFMKKEFWYEAKKAFYVGDLMRVAEILLVEYYDKVYKKESYVCAISYQNLSQVITEIEAFAREFYN</sequence>
<dbReference type="NCBIfam" id="TIGR03167">
    <property type="entry name" value="tRNA_sel_U_synt"/>
    <property type="match status" value="1"/>
</dbReference>
<gene>
    <name evidence="3" type="ORF">CQA43_05425</name>
</gene>
<dbReference type="SMART" id="SM00450">
    <property type="entry name" value="RHOD"/>
    <property type="match status" value="1"/>
</dbReference>
<dbReference type="SUPFAM" id="SSF52540">
    <property type="entry name" value="P-loop containing nucleoside triphosphate hydrolases"/>
    <property type="match status" value="1"/>
</dbReference>
<name>A0A3D8ID13_9HELI</name>
<dbReference type="NCBIfam" id="NF008750">
    <property type="entry name" value="PRK11784.1-2"/>
    <property type="match status" value="1"/>
</dbReference>
<evidence type="ECO:0000256" key="1">
    <source>
        <dbReference type="ARBA" id="ARBA00023266"/>
    </source>
</evidence>
<dbReference type="Pfam" id="PF26341">
    <property type="entry name" value="AAA_SelU"/>
    <property type="match status" value="1"/>
</dbReference>
<dbReference type="PANTHER" id="PTHR30401:SF0">
    <property type="entry name" value="TRNA 2-SELENOURIDINE SYNTHASE"/>
    <property type="match status" value="1"/>
</dbReference>
<dbReference type="PANTHER" id="PTHR30401">
    <property type="entry name" value="TRNA 2-SELENOURIDINE SYNTHASE"/>
    <property type="match status" value="1"/>
</dbReference>
<evidence type="ECO:0000313" key="4">
    <source>
        <dbReference type="Proteomes" id="UP000256650"/>
    </source>
</evidence>
<evidence type="ECO:0000313" key="3">
    <source>
        <dbReference type="EMBL" id="RDU63057.1"/>
    </source>
</evidence>
<dbReference type="Pfam" id="PF00581">
    <property type="entry name" value="Rhodanese"/>
    <property type="match status" value="1"/>
</dbReference>
<dbReference type="Proteomes" id="UP000256650">
    <property type="component" value="Unassembled WGS sequence"/>
</dbReference>
<dbReference type="Gene3D" id="3.40.250.10">
    <property type="entry name" value="Rhodanese-like domain"/>
    <property type="match status" value="1"/>
</dbReference>
<keyword evidence="1" id="KW-0711">Selenium</keyword>
<dbReference type="InterPro" id="IPR036873">
    <property type="entry name" value="Rhodanese-like_dom_sf"/>
</dbReference>
<dbReference type="EMBL" id="NXLS01000004">
    <property type="protein sequence ID" value="RDU63057.1"/>
    <property type="molecule type" value="Genomic_DNA"/>
</dbReference>
<dbReference type="Gene3D" id="3.40.50.300">
    <property type="entry name" value="P-loop containing nucleotide triphosphate hydrolases"/>
    <property type="match status" value="1"/>
</dbReference>
<dbReference type="GO" id="GO:0002098">
    <property type="term" value="P:tRNA wobble uridine modification"/>
    <property type="evidence" value="ECO:0007669"/>
    <property type="project" value="InterPro"/>
</dbReference>
<organism evidence="3 4">
    <name type="scientific">Helicobacter ganmani</name>
    <dbReference type="NCBI Taxonomy" id="60246"/>
    <lineage>
        <taxon>Bacteria</taxon>
        <taxon>Pseudomonadati</taxon>
        <taxon>Campylobacterota</taxon>
        <taxon>Epsilonproteobacteria</taxon>
        <taxon>Campylobacterales</taxon>
        <taxon>Helicobacteraceae</taxon>
        <taxon>Helicobacter</taxon>
    </lineage>
</organism>
<dbReference type="GeneID" id="82535728"/>
<evidence type="ECO:0000259" key="2">
    <source>
        <dbReference type="PROSITE" id="PS50206"/>
    </source>
</evidence>
<dbReference type="RefSeq" id="WP_115551591.1">
    <property type="nucleotide sequence ID" value="NZ_CAOOIB010000008.1"/>
</dbReference>
<dbReference type="AlphaFoldDB" id="A0A3D8ID13"/>
<dbReference type="SUPFAM" id="SSF52821">
    <property type="entry name" value="Rhodanese/Cell cycle control phosphatase"/>
    <property type="match status" value="1"/>
</dbReference>
<comment type="caution">
    <text evidence="3">The sequence shown here is derived from an EMBL/GenBank/DDBJ whole genome shotgun (WGS) entry which is preliminary data.</text>
</comment>
<reference evidence="3 4" key="1">
    <citation type="submission" date="2018-04" db="EMBL/GenBank/DDBJ databases">
        <title>Novel Campyloabacter and Helicobacter Species and Strains.</title>
        <authorList>
            <person name="Mannion A.J."/>
            <person name="Shen Z."/>
            <person name="Fox J.G."/>
        </authorList>
    </citation>
    <scope>NUCLEOTIDE SEQUENCE [LARGE SCALE GENOMIC DNA]</scope>
    <source>
        <strain evidence="3 4">MIT 99-5101</strain>
    </source>
</reference>
<dbReference type="InterPro" id="IPR001763">
    <property type="entry name" value="Rhodanese-like_dom"/>
</dbReference>
<keyword evidence="4" id="KW-1185">Reference proteome</keyword>